<proteinExistence type="inferred from homology"/>
<evidence type="ECO:0000313" key="12">
    <source>
        <dbReference type="Proteomes" id="UP000664521"/>
    </source>
</evidence>
<feature type="domain" description="CFEM" evidence="10">
    <location>
        <begin position="100"/>
        <end position="214"/>
    </location>
</feature>
<feature type="disulfide bond" evidence="9">
    <location>
        <begin position="128"/>
        <end position="168"/>
    </location>
</feature>
<feature type="binding site" description="axial binding residue" evidence="9">
    <location>
        <position position="147"/>
    </location>
    <ligand>
        <name>heme</name>
        <dbReference type="ChEBI" id="CHEBI:30413"/>
    </ligand>
    <ligandPart>
        <name>Fe</name>
        <dbReference type="ChEBI" id="CHEBI:18248"/>
    </ligandPart>
</feature>
<evidence type="ECO:0000256" key="4">
    <source>
        <dbReference type="ARBA" id="ARBA00022525"/>
    </source>
</evidence>
<comment type="subcellular location">
    <subcellularLocation>
        <location evidence="1">Membrane</location>
        <topology evidence="1">Lipid-anchor</topology>
        <topology evidence="1">GPI-anchor</topology>
    </subcellularLocation>
    <subcellularLocation>
        <location evidence="2">Secreted</location>
    </subcellularLocation>
</comment>
<keyword evidence="6" id="KW-0732">Signal</keyword>
<keyword evidence="8" id="KW-0449">Lipoprotein</keyword>
<dbReference type="GO" id="GO:0098552">
    <property type="term" value="C:side of membrane"/>
    <property type="evidence" value="ECO:0007669"/>
    <property type="project" value="UniProtKB-KW"/>
</dbReference>
<comment type="similarity">
    <text evidence="3">Belongs to the RBT5 family.</text>
</comment>
<evidence type="ECO:0000256" key="5">
    <source>
        <dbReference type="ARBA" id="ARBA00022622"/>
    </source>
</evidence>
<keyword evidence="4" id="KW-0964">Secreted</keyword>
<evidence type="ECO:0000259" key="10">
    <source>
        <dbReference type="PROSITE" id="PS52012"/>
    </source>
</evidence>
<evidence type="ECO:0000256" key="8">
    <source>
        <dbReference type="ARBA" id="ARBA00023288"/>
    </source>
</evidence>
<keyword evidence="9" id="KW-0408">Iron</keyword>
<dbReference type="GO" id="GO:0005576">
    <property type="term" value="C:extracellular region"/>
    <property type="evidence" value="ECO:0007669"/>
    <property type="project" value="UniProtKB-SubCell"/>
</dbReference>
<gene>
    <name evidence="11" type="ORF">HETSPECPRED_001129</name>
</gene>
<organism evidence="11 12">
    <name type="scientific">Heterodermia speciosa</name>
    <dbReference type="NCBI Taxonomy" id="116794"/>
    <lineage>
        <taxon>Eukaryota</taxon>
        <taxon>Fungi</taxon>
        <taxon>Dikarya</taxon>
        <taxon>Ascomycota</taxon>
        <taxon>Pezizomycotina</taxon>
        <taxon>Lecanoromycetes</taxon>
        <taxon>OSLEUM clade</taxon>
        <taxon>Lecanoromycetidae</taxon>
        <taxon>Caliciales</taxon>
        <taxon>Physciaceae</taxon>
        <taxon>Heterodermia</taxon>
    </lineage>
</organism>
<dbReference type="SMART" id="SM00747">
    <property type="entry name" value="CFEM"/>
    <property type="match status" value="1"/>
</dbReference>
<protein>
    <recommendedName>
        <fullName evidence="10">CFEM domain-containing protein</fullName>
    </recommendedName>
</protein>
<keyword evidence="9" id="KW-0349">Heme</keyword>
<comment type="caution">
    <text evidence="11">The sequence shown here is derived from an EMBL/GenBank/DDBJ whole genome shotgun (WGS) entry which is preliminary data.</text>
</comment>
<accession>A0A8H3PE23</accession>
<sequence>MVVPGIVLAQDPTDITNWPACAQRCIPKGYSVCSSLADLNCICKNGDFTLALADCEQSTCLLSEIYEITKLTTQLCAPVGGLAPAVYGAASTFFATYTARLPSTPVIVAPTPAPDLGNVSDLNNYPKCDQACAYKARAAIKSCDTTDKACICAPEFRSMTAACTLLNCDALDIIRTDALDDQFCGPYYVHNVSLSSSVAAAIASATRSVRASVSARASVSVSVPPASGNASVTAPTPAAFTGQAGRASAALGGVVGVVGLVGGLVLGL</sequence>
<evidence type="ECO:0000256" key="9">
    <source>
        <dbReference type="PROSITE-ProRule" id="PRU01356"/>
    </source>
</evidence>
<reference evidence="11" key="1">
    <citation type="submission" date="2021-03" db="EMBL/GenBank/DDBJ databases">
        <authorList>
            <person name="Tagirdzhanova G."/>
        </authorList>
    </citation>
    <scope>NUCLEOTIDE SEQUENCE</scope>
</reference>
<name>A0A8H3PE23_9LECA</name>
<dbReference type="GO" id="GO:0046872">
    <property type="term" value="F:metal ion binding"/>
    <property type="evidence" value="ECO:0007669"/>
    <property type="project" value="UniProtKB-UniRule"/>
</dbReference>
<keyword evidence="12" id="KW-1185">Reference proteome</keyword>
<feature type="binding site" description="axial binding residue" evidence="9">
    <location>
        <position position="38"/>
    </location>
    <ligand>
        <name>heme</name>
        <dbReference type="ChEBI" id="CHEBI:30413"/>
    </ligand>
    <ligandPart>
        <name>Fe</name>
        <dbReference type="ChEBI" id="CHEBI:18248"/>
    </ligandPart>
</feature>
<dbReference type="OrthoDB" id="5412471at2759"/>
<keyword evidence="5" id="KW-0472">Membrane</keyword>
<evidence type="ECO:0000256" key="7">
    <source>
        <dbReference type="ARBA" id="ARBA00023157"/>
    </source>
</evidence>
<keyword evidence="9" id="KW-0479">Metal-binding</keyword>
<feature type="domain" description="CFEM" evidence="10">
    <location>
        <begin position="1"/>
        <end position="103"/>
    </location>
</feature>
<feature type="disulfide bond" evidence="9">
    <location>
        <begin position="132"/>
        <end position="163"/>
    </location>
</feature>
<evidence type="ECO:0000256" key="3">
    <source>
        <dbReference type="ARBA" id="ARBA00010031"/>
    </source>
</evidence>
<evidence type="ECO:0000256" key="6">
    <source>
        <dbReference type="ARBA" id="ARBA00022729"/>
    </source>
</evidence>
<evidence type="ECO:0000313" key="11">
    <source>
        <dbReference type="EMBL" id="CAF9938613.1"/>
    </source>
</evidence>
<keyword evidence="5" id="KW-0336">GPI-anchor</keyword>
<evidence type="ECO:0000256" key="2">
    <source>
        <dbReference type="ARBA" id="ARBA00004613"/>
    </source>
</evidence>
<feature type="disulfide bond" evidence="9">
    <location>
        <begin position="43"/>
        <end position="76"/>
    </location>
</feature>
<keyword evidence="5" id="KW-0325">Glycoprotein</keyword>
<keyword evidence="7 9" id="KW-1015">Disulfide bond</keyword>
<evidence type="ECO:0000256" key="1">
    <source>
        <dbReference type="ARBA" id="ARBA00004589"/>
    </source>
</evidence>
<dbReference type="EMBL" id="CAJPDS010000116">
    <property type="protein sequence ID" value="CAF9938613.1"/>
    <property type="molecule type" value="Genomic_DNA"/>
</dbReference>
<feature type="disulfide bond" evidence="9">
    <location>
        <begin position="143"/>
        <end position="150"/>
    </location>
</feature>
<dbReference type="Proteomes" id="UP000664521">
    <property type="component" value="Unassembled WGS sequence"/>
</dbReference>
<dbReference type="Pfam" id="PF05730">
    <property type="entry name" value="CFEM"/>
    <property type="match status" value="2"/>
</dbReference>
<dbReference type="PROSITE" id="PS52012">
    <property type="entry name" value="CFEM"/>
    <property type="match status" value="2"/>
</dbReference>
<dbReference type="InterPro" id="IPR008427">
    <property type="entry name" value="Extracellular_membr_CFEM_dom"/>
</dbReference>
<comment type="caution">
    <text evidence="9">Lacks conserved residue(s) required for the propagation of feature annotation.</text>
</comment>
<dbReference type="AlphaFoldDB" id="A0A8H3PE23"/>